<dbReference type="PANTHER" id="PTHR13326">
    <property type="entry name" value="TRNA PSEUDOURIDINE SYNTHASE D"/>
    <property type="match status" value="1"/>
</dbReference>
<feature type="domain" description="TRUD" evidence="6">
    <location>
        <begin position="317"/>
        <end position="442"/>
    </location>
</feature>
<comment type="catalytic activity">
    <reaction evidence="4">
        <text>a uridine in tRNA = a pseudouridine in tRNA</text>
        <dbReference type="Rhea" id="RHEA:54572"/>
        <dbReference type="Rhea" id="RHEA-COMP:13339"/>
        <dbReference type="Rhea" id="RHEA-COMP:13934"/>
        <dbReference type="ChEBI" id="CHEBI:65314"/>
        <dbReference type="ChEBI" id="CHEBI:65315"/>
    </reaction>
</comment>
<comment type="similarity">
    <text evidence="1">Belongs to the pseudouridine synthase TruD family.</text>
</comment>
<dbReference type="PIRSF" id="PIRSF037016">
    <property type="entry name" value="Pseudouridin_synth_euk_prd"/>
    <property type="match status" value="1"/>
</dbReference>
<organism evidence="7">
    <name type="scientific">Bactrocera latifrons</name>
    <name type="common">Malaysian fruit fly</name>
    <name type="synonym">Chaetodacus latifrons</name>
    <dbReference type="NCBI Taxonomy" id="174628"/>
    <lineage>
        <taxon>Eukaryota</taxon>
        <taxon>Metazoa</taxon>
        <taxon>Ecdysozoa</taxon>
        <taxon>Arthropoda</taxon>
        <taxon>Hexapoda</taxon>
        <taxon>Insecta</taxon>
        <taxon>Pterygota</taxon>
        <taxon>Neoptera</taxon>
        <taxon>Endopterygota</taxon>
        <taxon>Diptera</taxon>
        <taxon>Brachycera</taxon>
        <taxon>Muscomorpha</taxon>
        <taxon>Tephritoidea</taxon>
        <taxon>Tephritidae</taxon>
        <taxon>Bactrocera</taxon>
        <taxon>Bactrocera</taxon>
    </lineage>
</organism>
<dbReference type="GO" id="GO:0005634">
    <property type="term" value="C:nucleus"/>
    <property type="evidence" value="ECO:0007669"/>
    <property type="project" value="TreeGrafter"/>
</dbReference>
<evidence type="ECO:0000259" key="6">
    <source>
        <dbReference type="PROSITE" id="PS50984"/>
    </source>
</evidence>
<evidence type="ECO:0000256" key="1">
    <source>
        <dbReference type="ARBA" id="ARBA00007953"/>
    </source>
</evidence>
<sequence length="442" mass="50430">MPQRKKAKTSWRPKQMHTKHRPGPEEEWRKRLPKNDGSNKNSLREDQVGITEYVSRGAGFTGVVKSRFSDFHVNEIDLDGKVLQLNDLTVPKPAEPTLDEEELAAARQKFREIITDDTWNKMSTLAALGAKDPAAQPIDIIVTALDKTERGQIHDMLKTLYSSKLVGSTVTEVKDSTEERIIRVMKPKYNSSSEKRTRWNFPGEYVHFLVYKENMETSEAASRLASRIGIHPSNVNYCGTKDKRAKTTQKFCIKRRLPSQIVTAAQKSYVRIGNFTFSNNVLKLGDLKGNRFKIVLRHVNGDEVEIQQALENLRDKGFINYFGLQRFGNHADIPTYEIGVALLKADYKTVAELILKPRSNDLPFMAEVRKKWWKERNSAAAAAMFIPNEFIEKKLLDGLAKYGENDYAAALRKILFRYHATCSCFTLTPFKVLCSTVLHRDV</sequence>
<dbReference type="SUPFAM" id="SSF55120">
    <property type="entry name" value="Pseudouridine synthase"/>
    <property type="match status" value="1"/>
</dbReference>
<dbReference type="CDD" id="cd02576">
    <property type="entry name" value="PseudoU_synth_ScPUS7"/>
    <property type="match status" value="1"/>
</dbReference>
<proteinExistence type="inferred from homology"/>
<gene>
    <name evidence="7" type="primary">PUS7_3</name>
    <name evidence="7" type="ORF">c0_g1_i2</name>
</gene>
<dbReference type="NCBIfam" id="TIGR00094">
    <property type="entry name" value="tRNA_TruD_broad"/>
    <property type="match status" value="1"/>
</dbReference>
<accession>A0A0K8VYY6</accession>
<name>A0A0K8VYY6_BACLA</name>
<evidence type="ECO:0000313" key="7">
    <source>
        <dbReference type="EMBL" id="JAI43775.1"/>
    </source>
</evidence>
<dbReference type="GO" id="GO:0008033">
    <property type="term" value="P:tRNA processing"/>
    <property type="evidence" value="ECO:0007669"/>
    <property type="project" value="UniProtKB-KW"/>
</dbReference>
<dbReference type="EMBL" id="GDHF01008539">
    <property type="protein sequence ID" value="JAI43775.1"/>
    <property type="molecule type" value="Transcribed_RNA"/>
</dbReference>
<dbReference type="InterPro" id="IPR042214">
    <property type="entry name" value="TruD_catalytic"/>
</dbReference>
<dbReference type="OrthoDB" id="447290at2759"/>
<feature type="compositionally biased region" description="Basic residues" evidence="5">
    <location>
        <begin position="1"/>
        <end position="21"/>
    </location>
</feature>
<dbReference type="InterPro" id="IPR011760">
    <property type="entry name" value="PsdUridine_synth_TruD_insert"/>
</dbReference>
<dbReference type="PANTHER" id="PTHR13326:SF31">
    <property type="entry name" value="PSEUDOURIDYLATE SYNTHASE 7 HOMOLOG"/>
    <property type="match status" value="1"/>
</dbReference>
<keyword evidence="3" id="KW-0413">Isomerase</keyword>
<evidence type="ECO:0000256" key="4">
    <source>
        <dbReference type="ARBA" id="ARBA00036943"/>
    </source>
</evidence>
<dbReference type="GO" id="GO:0009982">
    <property type="term" value="F:pseudouridine synthase activity"/>
    <property type="evidence" value="ECO:0007669"/>
    <property type="project" value="InterPro"/>
</dbReference>
<dbReference type="GO" id="GO:0001522">
    <property type="term" value="P:pseudouridine synthesis"/>
    <property type="evidence" value="ECO:0007669"/>
    <property type="project" value="InterPro"/>
</dbReference>
<evidence type="ECO:0000256" key="2">
    <source>
        <dbReference type="ARBA" id="ARBA00022694"/>
    </source>
</evidence>
<dbReference type="PROSITE" id="PS50984">
    <property type="entry name" value="TRUD"/>
    <property type="match status" value="1"/>
</dbReference>
<dbReference type="Pfam" id="PF01142">
    <property type="entry name" value="TruD"/>
    <property type="match status" value="1"/>
</dbReference>
<feature type="compositionally biased region" description="Basic and acidic residues" evidence="5">
    <location>
        <begin position="22"/>
        <end position="34"/>
    </location>
</feature>
<feature type="region of interest" description="Disordered" evidence="5">
    <location>
        <begin position="1"/>
        <end position="44"/>
    </location>
</feature>
<dbReference type="InterPro" id="IPR020103">
    <property type="entry name" value="PsdUridine_synth_cat_dom_sf"/>
</dbReference>
<dbReference type="GO" id="GO:0003723">
    <property type="term" value="F:RNA binding"/>
    <property type="evidence" value="ECO:0007669"/>
    <property type="project" value="InterPro"/>
</dbReference>
<evidence type="ECO:0000256" key="3">
    <source>
        <dbReference type="ARBA" id="ARBA00023235"/>
    </source>
</evidence>
<evidence type="ECO:0000256" key="5">
    <source>
        <dbReference type="SAM" id="MobiDB-lite"/>
    </source>
</evidence>
<keyword evidence="2" id="KW-0819">tRNA processing</keyword>
<reference evidence="7" key="1">
    <citation type="submission" date="2015-06" db="EMBL/GenBank/DDBJ databases">
        <authorList>
            <person name="Hoefler B.C."/>
            <person name="Straight P.D."/>
        </authorList>
    </citation>
    <scope>NUCLEOTIDE SEQUENCE</scope>
</reference>
<dbReference type="Gene3D" id="3.30.2350.20">
    <property type="entry name" value="TruD, catalytic domain"/>
    <property type="match status" value="1"/>
</dbReference>
<dbReference type="InterPro" id="IPR001656">
    <property type="entry name" value="PsdUridine_synth_TruD"/>
</dbReference>
<dbReference type="AlphaFoldDB" id="A0A0K8VYY6"/>
<protein>
    <submittedName>
        <fullName evidence="7">Pseudouridylate synthase 7</fullName>
    </submittedName>
</protein>